<dbReference type="InterPro" id="IPR052893">
    <property type="entry name" value="TCS_response_regulator"/>
</dbReference>
<keyword evidence="4" id="KW-1185">Reference proteome</keyword>
<keyword evidence="1" id="KW-0597">Phosphoprotein</keyword>
<organism evidence="3 4">
    <name type="scientific">Kineosporia succinea</name>
    <dbReference type="NCBI Taxonomy" id="84632"/>
    <lineage>
        <taxon>Bacteria</taxon>
        <taxon>Bacillati</taxon>
        <taxon>Actinomycetota</taxon>
        <taxon>Actinomycetes</taxon>
        <taxon>Kineosporiales</taxon>
        <taxon>Kineosporiaceae</taxon>
        <taxon>Kineosporia</taxon>
    </lineage>
</organism>
<dbReference type="PANTHER" id="PTHR44520:SF1">
    <property type="entry name" value="TWO-COMPONENT SYSTEM REGULATORY PROTEIN"/>
    <property type="match status" value="1"/>
</dbReference>
<dbReference type="PROSITE" id="PS50110">
    <property type="entry name" value="RESPONSE_REGULATORY"/>
    <property type="match status" value="1"/>
</dbReference>
<reference evidence="3 4" key="1">
    <citation type="submission" date="2023-07" db="EMBL/GenBank/DDBJ databases">
        <title>Sequencing the genomes of 1000 actinobacteria strains.</title>
        <authorList>
            <person name="Klenk H.-P."/>
        </authorList>
    </citation>
    <scope>NUCLEOTIDE SEQUENCE [LARGE SCALE GENOMIC DNA]</scope>
    <source>
        <strain evidence="3 4">DSM 44388</strain>
    </source>
</reference>
<evidence type="ECO:0000313" key="4">
    <source>
        <dbReference type="Proteomes" id="UP001235712"/>
    </source>
</evidence>
<dbReference type="CDD" id="cd17557">
    <property type="entry name" value="REC_Rcp-like"/>
    <property type="match status" value="1"/>
</dbReference>
<feature type="modified residue" description="4-aspartylphosphate" evidence="1">
    <location>
        <position position="65"/>
    </location>
</feature>
<comment type="caution">
    <text evidence="3">The sequence shown here is derived from an EMBL/GenBank/DDBJ whole genome shotgun (WGS) entry which is preliminary data.</text>
</comment>
<dbReference type="InterPro" id="IPR001789">
    <property type="entry name" value="Sig_transdc_resp-reg_receiver"/>
</dbReference>
<dbReference type="EMBL" id="JAUSQZ010000001">
    <property type="protein sequence ID" value="MDP9825577.1"/>
    <property type="molecule type" value="Genomic_DNA"/>
</dbReference>
<sequence>MTPWLLLVEDSPHDRELALHALRKGRFPGRVEAAKDGVEALDLLLCRGPWASRDPNDLPRAVLCDIKMPMLSGIDVLREIRATPALADVPVVMMTSSAEDGDLETCYSLGANSYIVKPVEIEPYFETVLDIGRYWLVHNHPPRDRRVALAGGGR</sequence>
<evidence type="ECO:0000259" key="2">
    <source>
        <dbReference type="PROSITE" id="PS50110"/>
    </source>
</evidence>
<accession>A0ABT9NYQ5</accession>
<dbReference type="Gene3D" id="3.40.50.2300">
    <property type="match status" value="1"/>
</dbReference>
<dbReference type="Proteomes" id="UP001235712">
    <property type="component" value="Unassembled WGS sequence"/>
</dbReference>
<evidence type="ECO:0000256" key="1">
    <source>
        <dbReference type="PROSITE-ProRule" id="PRU00169"/>
    </source>
</evidence>
<evidence type="ECO:0000313" key="3">
    <source>
        <dbReference type="EMBL" id="MDP9825577.1"/>
    </source>
</evidence>
<gene>
    <name evidence="3" type="ORF">J2S57_001326</name>
</gene>
<proteinExistence type="predicted"/>
<dbReference type="InterPro" id="IPR011006">
    <property type="entry name" value="CheY-like_superfamily"/>
</dbReference>
<dbReference type="SMART" id="SM00448">
    <property type="entry name" value="REC"/>
    <property type="match status" value="1"/>
</dbReference>
<dbReference type="SUPFAM" id="SSF52172">
    <property type="entry name" value="CheY-like"/>
    <property type="match status" value="1"/>
</dbReference>
<dbReference type="RefSeq" id="WP_307239489.1">
    <property type="nucleotide sequence ID" value="NZ_JAUSQZ010000001.1"/>
</dbReference>
<feature type="domain" description="Response regulatory" evidence="2">
    <location>
        <begin position="4"/>
        <end position="132"/>
    </location>
</feature>
<dbReference type="Pfam" id="PF00072">
    <property type="entry name" value="Response_reg"/>
    <property type="match status" value="1"/>
</dbReference>
<protein>
    <submittedName>
        <fullName evidence="3">CheY-like chemotaxis protein</fullName>
    </submittedName>
</protein>
<dbReference type="PANTHER" id="PTHR44520">
    <property type="entry name" value="RESPONSE REGULATOR RCP1-RELATED"/>
    <property type="match status" value="1"/>
</dbReference>
<name>A0ABT9NYQ5_9ACTN</name>